<feature type="region of interest" description="Disordered" evidence="1">
    <location>
        <begin position="79"/>
        <end position="119"/>
    </location>
</feature>
<feature type="transmembrane region" description="Helical" evidence="2">
    <location>
        <begin position="129"/>
        <end position="147"/>
    </location>
</feature>
<feature type="compositionally biased region" description="Gly residues" evidence="1">
    <location>
        <begin position="94"/>
        <end position="111"/>
    </location>
</feature>
<gene>
    <name evidence="3" type="ORF">CHS0354_027914</name>
</gene>
<comment type="caution">
    <text evidence="3">The sequence shown here is derived from an EMBL/GenBank/DDBJ whole genome shotgun (WGS) entry which is preliminary data.</text>
</comment>
<accession>A0AAE0T3M0</accession>
<name>A0AAE0T3M0_9BIVA</name>
<organism evidence="3 4">
    <name type="scientific">Potamilus streckersoni</name>
    <dbReference type="NCBI Taxonomy" id="2493646"/>
    <lineage>
        <taxon>Eukaryota</taxon>
        <taxon>Metazoa</taxon>
        <taxon>Spiralia</taxon>
        <taxon>Lophotrochozoa</taxon>
        <taxon>Mollusca</taxon>
        <taxon>Bivalvia</taxon>
        <taxon>Autobranchia</taxon>
        <taxon>Heteroconchia</taxon>
        <taxon>Palaeoheterodonta</taxon>
        <taxon>Unionida</taxon>
        <taxon>Unionoidea</taxon>
        <taxon>Unionidae</taxon>
        <taxon>Ambleminae</taxon>
        <taxon>Lampsilini</taxon>
        <taxon>Potamilus</taxon>
    </lineage>
</organism>
<evidence type="ECO:0000256" key="2">
    <source>
        <dbReference type="SAM" id="Phobius"/>
    </source>
</evidence>
<keyword evidence="2" id="KW-1133">Transmembrane helix</keyword>
<evidence type="ECO:0000313" key="3">
    <source>
        <dbReference type="EMBL" id="KAK3603126.1"/>
    </source>
</evidence>
<keyword evidence="4" id="KW-1185">Reference proteome</keyword>
<dbReference type="EMBL" id="JAEAOA010001688">
    <property type="protein sequence ID" value="KAK3603126.1"/>
    <property type="molecule type" value="Genomic_DNA"/>
</dbReference>
<keyword evidence="2" id="KW-0472">Membrane</keyword>
<reference evidence="3" key="2">
    <citation type="journal article" date="2021" name="Genome Biol. Evol.">
        <title>Developing a high-quality reference genome for a parasitic bivalve with doubly uniparental inheritance (Bivalvia: Unionida).</title>
        <authorList>
            <person name="Smith C.H."/>
        </authorList>
    </citation>
    <scope>NUCLEOTIDE SEQUENCE</scope>
    <source>
        <strain evidence="3">CHS0354</strain>
        <tissue evidence="3">Mantle</tissue>
    </source>
</reference>
<proteinExistence type="predicted"/>
<dbReference type="Proteomes" id="UP001195483">
    <property type="component" value="Unassembled WGS sequence"/>
</dbReference>
<evidence type="ECO:0000256" key="1">
    <source>
        <dbReference type="SAM" id="MobiDB-lite"/>
    </source>
</evidence>
<reference evidence="3" key="3">
    <citation type="submission" date="2023-05" db="EMBL/GenBank/DDBJ databases">
        <authorList>
            <person name="Smith C.H."/>
        </authorList>
    </citation>
    <scope>NUCLEOTIDE SEQUENCE</scope>
    <source>
        <strain evidence="3">CHS0354</strain>
        <tissue evidence="3">Mantle</tissue>
    </source>
</reference>
<sequence>MYNKPKNKLIPSREPTTEGGGEHIVFRPTQITGDFPMKRYTQPQPDFPVGHLAEKIPIHYRSSRKQIIPIASTCAQDVHAPSSAPVTPDLMAGDGVGPEHGGGGSGVGESGGQNSSNSLFSSQAQKAPAFLPGWCWVVFAFLAFLPAL</sequence>
<evidence type="ECO:0000313" key="4">
    <source>
        <dbReference type="Proteomes" id="UP001195483"/>
    </source>
</evidence>
<feature type="region of interest" description="Disordered" evidence="1">
    <location>
        <begin position="1"/>
        <end position="23"/>
    </location>
</feature>
<reference evidence="3" key="1">
    <citation type="journal article" date="2021" name="Genome Biol. Evol.">
        <title>A High-Quality Reference Genome for a Parasitic Bivalve with Doubly Uniparental Inheritance (Bivalvia: Unionida).</title>
        <authorList>
            <person name="Smith C.H."/>
        </authorList>
    </citation>
    <scope>NUCLEOTIDE SEQUENCE</scope>
    <source>
        <strain evidence="3">CHS0354</strain>
    </source>
</reference>
<keyword evidence="2" id="KW-0812">Transmembrane</keyword>
<dbReference type="AlphaFoldDB" id="A0AAE0T3M0"/>
<protein>
    <submittedName>
        <fullName evidence="3">Uncharacterized protein</fullName>
    </submittedName>
</protein>